<evidence type="ECO:0000256" key="7">
    <source>
        <dbReference type="ARBA" id="ARBA00023180"/>
    </source>
</evidence>
<keyword evidence="3" id="KW-1003">Cell membrane</keyword>
<feature type="domain" description="Anoctamin transmembrane" evidence="9">
    <location>
        <begin position="210"/>
        <end position="702"/>
    </location>
</feature>
<protein>
    <recommendedName>
        <fullName evidence="8">Anoctamin</fullName>
    </recommendedName>
</protein>
<proteinExistence type="inferred from homology"/>
<keyword evidence="5 8" id="KW-1133">Transmembrane helix</keyword>
<keyword evidence="7" id="KW-0325">Glycoprotein</keyword>
<feature type="transmembrane region" description="Helical" evidence="8">
    <location>
        <begin position="506"/>
        <end position="529"/>
    </location>
</feature>
<accession>A0A068WTW1</accession>
<evidence type="ECO:0000259" key="10">
    <source>
        <dbReference type="Pfam" id="PF16178"/>
    </source>
</evidence>
<feature type="domain" description="Anoctamin dimerisation" evidence="10">
    <location>
        <begin position="2"/>
        <end position="94"/>
    </location>
</feature>
<evidence type="ECO:0000313" key="12">
    <source>
        <dbReference type="Proteomes" id="UP000492820"/>
    </source>
</evidence>
<evidence type="ECO:0000313" key="11">
    <source>
        <dbReference type="EMBL" id="CDS21065.1"/>
    </source>
</evidence>
<feature type="domain" description="Anoctamin dimerisation" evidence="10">
    <location>
        <begin position="100"/>
        <end position="205"/>
    </location>
</feature>
<dbReference type="GO" id="GO:0005886">
    <property type="term" value="C:plasma membrane"/>
    <property type="evidence" value="ECO:0007669"/>
    <property type="project" value="UniProtKB-SubCell"/>
</dbReference>
<evidence type="ECO:0000256" key="1">
    <source>
        <dbReference type="ARBA" id="ARBA00004651"/>
    </source>
</evidence>
<feature type="transmembrane region" description="Helical" evidence="8">
    <location>
        <begin position="227"/>
        <end position="249"/>
    </location>
</feature>
<organism evidence="11">
    <name type="scientific">Echinococcus granulosus</name>
    <name type="common">Hydatid tapeworm</name>
    <dbReference type="NCBI Taxonomy" id="6210"/>
    <lineage>
        <taxon>Eukaryota</taxon>
        <taxon>Metazoa</taxon>
        <taxon>Spiralia</taxon>
        <taxon>Lophotrochozoa</taxon>
        <taxon>Platyhelminthes</taxon>
        <taxon>Cestoda</taxon>
        <taxon>Eucestoda</taxon>
        <taxon>Cyclophyllidea</taxon>
        <taxon>Taeniidae</taxon>
        <taxon>Echinococcus</taxon>
        <taxon>Echinococcus granulosus group</taxon>
    </lineage>
</organism>
<evidence type="ECO:0000256" key="6">
    <source>
        <dbReference type="ARBA" id="ARBA00023136"/>
    </source>
</evidence>
<dbReference type="InterPro" id="IPR032394">
    <property type="entry name" value="Anoct_dimer"/>
</dbReference>
<dbReference type="PANTHER" id="PTHR12308:SF73">
    <property type="entry name" value="ANOCTAMIN"/>
    <property type="match status" value="1"/>
</dbReference>
<feature type="transmembrane region" description="Helical" evidence="8">
    <location>
        <begin position="376"/>
        <end position="398"/>
    </location>
</feature>
<dbReference type="OrthoDB" id="296386at2759"/>
<dbReference type="InterPro" id="IPR007632">
    <property type="entry name" value="Anoctamin"/>
</dbReference>
<comment type="similarity">
    <text evidence="2 8">Belongs to the anoctamin family.</text>
</comment>
<evidence type="ECO:0000256" key="3">
    <source>
        <dbReference type="ARBA" id="ARBA00022475"/>
    </source>
</evidence>
<feature type="transmembrane region" description="Helical" evidence="8">
    <location>
        <begin position="418"/>
        <end position="444"/>
    </location>
</feature>
<dbReference type="Pfam" id="PF04547">
    <property type="entry name" value="Anoctamin"/>
    <property type="match status" value="1"/>
</dbReference>
<feature type="transmembrane region" description="Helical" evidence="8">
    <location>
        <begin position="464"/>
        <end position="486"/>
    </location>
</feature>
<evidence type="ECO:0000256" key="5">
    <source>
        <dbReference type="ARBA" id="ARBA00022989"/>
    </source>
</evidence>
<reference evidence="11 12" key="1">
    <citation type="journal article" date="2013" name="Nature">
        <title>The genomes of four tapeworm species reveal adaptations to parasitism.</title>
        <authorList>
            <person name="Tsai I.J."/>
            <person name="Zarowiecki M."/>
            <person name="Holroyd N."/>
            <person name="Garciarrubio A."/>
            <person name="Sanchez-Flores A."/>
            <person name="Brooks K.L."/>
            <person name="Tracey A."/>
            <person name="Bobes R.J."/>
            <person name="Fragoso G."/>
            <person name="Sciutto E."/>
            <person name="Aslett M."/>
            <person name="Beasley H."/>
            <person name="Bennett H.M."/>
            <person name="Cai J."/>
            <person name="Camicia F."/>
            <person name="Clark R."/>
            <person name="Cucher M."/>
            <person name="De Silva N."/>
            <person name="Day T.A."/>
            <person name="Deplazes P."/>
            <person name="Estrada K."/>
            <person name="Fernandez C."/>
            <person name="Holland P.W."/>
            <person name="Hou J."/>
            <person name="Hu S."/>
            <person name="Huckvale T."/>
            <person name="Hung S.S."/>
            <person name="Kamenetzky L."/>
            <person name="Keane J.A."/>
            <person name="Kiss F."/>
            <person name="Koziol U."/>
            <person name="Lambert O."/>
            <person name="Liu K."/>
            <person name="Luo X."/>
            <person name="Luo Y."/>
            <person name="Macchiaroli N."/>
            <person name="Nichol S."/>
            <person name="Paps J."/>
            <person name="Parkinson J."/>
            <person name="Pouchkina-Stantcheva N."/>
            <person name="Riddiford N."/>
            <person name="Rosenzvit M."/>
            <person name="Salinas G."/>
            <person name="Wasmuth J.D."/>
            <person name="Zamanian M."/>
            <person name="Zheng Y."/>
            <person name="Cai X."/>
            <person name="Soberon X."/>
            <person name="Olson P.D."/>
            <person name="Laclette J.P."/>
            <person name="Brehm K."/>
            <person name="Berriman M."/>
            <person name="Garciarrubio A."/>
            <person name="Bobes R.J."/>
            <person name="Fragoso G."/>
            <person name="Sanchez-Flores A."/>
            <person name="Estrada K."/>
            <person name="Cevallos M.A."/>
            <person name="Morett E."/>
            <person name="Gonzalez V."/>
            <person name="Portillo T."/>
            <person name="Ochoa-Leyva A."/>
            <person name="Jose M.V."/>
            <person name="Sciutto E."/>
            <person name="Landa A."/>
            <person name="Jimenez L."/>
            <person name="Valdes V."/>
            <person name="Carrero J.C."/>
            <person name="Larralde C."/>
            <person name="Morales-Montor J."/>
            <person name="Limon-Lason J."/>
            <person name="Soberon X."/>
            <person name="Laclette J.P."/>
        </authorList>
    </citation>
    <scope>NUCLEOTIDE SEQUENCE [LARGE SCALE GENOMIC DNA]</scope>
</reference>
<reference evidence="11" key="2">
    <citation type="submission" date="2014-06" db="EMBL/GenBank/DDBJ databases">
        <authorList>
            <person name="Aslett M."/>
        </authorList>
    </citation>
    <scope>NUCLEOTIDE SEQUENCE</scope>
</reference>
<dbReference type="WBParaSite" id="EgrG_000547400">
    <property type="protein sequence ID" value="EgrG_000547400"/>
    <property type="gene ID" value="EgrG_000547400"/>
</dbReference>
<dbReference type="GO" id="GO:0046983">
    <property type="term" value="F:protein dimerization activity"/>
    <property type="evidence" value="ECO:0007669"/>
    <property type="project" value="InterPro"/>
</dbReference>
<evidence type="ECO:0000313" key="13">
    <source>
        <dbReference type="WBParaSite" id="EgrG_000547400"/>
    </source>
</evidence>
<keyword evidence="6 8" id="KW-0472">Membrane</keyword>
<dbReference type="AlphaFoldDB" id="A0A068WTW1"/>
<dbReference type="GO" id="GO:0005254">
    <property type="term" value="F:chloride channel activity"/>
    <property type="evidence" value="ECO:0007669"/>
    <property type="project" value="TreeGrafter"/>
</dbReference>
<sequence length="778" mass="89985">MYFFDGIRQVDYVIAFQFSSPSVEEPFQDFLINLLQHGIDIEIEEANGEPPVEFSANSNVCTFGRNKLIFAKLHVKWETLLQIAEILHFQKAIETGSGIMHESFSVSRKSAFKGFSDKENHFFTPLERILAAEYILNQFFHPNLEDCKSSLPKEAPLLPKSCSIGELFKKKVILATFPLHEPKENSIRSELMMNWASGRKILTLQGFNSIRDYFGEKVAFGFAWIQFYIWSLLCIFILAFVASLIPVFLRSRPLSISEDICLRNSTQFLMCPPCKAKGCRFRRLNTSCGDIVWSYFFDNPASVFLAFIAPIFGMLCLRLWMRQQSTLECRWHMQNFKAAKEPARRQFLERLNQEDHSLSNNAGLPLWSFRVPVLTFTWFITAVLISLSIGLELITDIIPPRLEVYFMQSESKFCNEFALFLAFGVKTLFNAVCVCILSTIYRAWIRWSTKLEYHPTQDQQEQTILMKSCLMEFINVFLSLFTAILFRALNYGYPGQNSTIFEPLEWPVWTGLFGIFYEIYIKCTVIVFVKTATDWLPLGQVKEILKNNVRSLVLGRQASTQRVELSLSPTYNHCLNNFNLDPSGGHFLFQRQFDMCIFIGFAVMFLPASFTWILTLLLLSIVTIRGFAIKITRHMQRLSPKPARSIGMWMWLLLGINSFAILTNACLIAFASEFVNKLVYQFYYSPNGSMMGYTNFSLSYMDVNQFEISEEDKGLLNGLKYCRYFVHLRFYFYAFRYANQLATELAHSLCTSSVRKHQFDLSKKYLKPELANGFFSKT</sequence>
<reference evidence="13" key="3">
    <citation type="submission" date="2020-10" db="UniProtKB">
        <authorList>
            <consortium name="WormBaseParasite"/>
        </authorList>
    </citation>
    <scope>IDENTIFICATION</scope>
</reference>
<evidence type="ECO:0000256" key="8">
    <source>
        <dbReference type="RuleBase" id="RU280814"/>
    </source>
</evidence>
<name>A0A068WTW1_ECHGR</name>
<keyword evidence="4 8" id="KW-0812">Transmembrane</keyword>
<evidence type="ECO:0000256" key="4">
    <source>
        <dbReference type="ARBA" id="ARBA00022692"/>
    </source>
</evidence>
<feature type="transmembrane region" description="Helical" evidence="8">
    <location>
        <begin position="301"/>
        <end position="321"/>
    </location>
</feature>
<feature type="transmembrane region" description="Helical" evidence="8">
    <location>
        <begin position="648"/>
        <end position="671"/>
    </location>
</feature>
<dbReference type="Proteomes" id="UP000492820">
    <property type="component" value="Unassembled WGS sequence"/>
</dbReference>
<dbReference type="EMBL" id="LK028582">
    <property type="protein sequence ID" value="CDS21065.1"/>
    <property type="molecule type" value="Genomic_DNA"/>
</dbReference>
<dbReference type="PANTHER" id="PTHR12308">
    <property type="entry name" value="ANOCTAMIN"/>
    <property type="match status" value="1"/>
</dbReference>
<dbReference type="Pfam" id="PF16178">
    <property type="entry name" value="Anoct_dimer"/>
    <property type="match status" value="2"/>
</dbReference>
<gene>
    <name evidence="11" type="ORF">EgrG_000547400</name>
</gene>
<dbReference type="InterPro" id="IPR049452">
    <property type="entry name" value="Anoctamin_TM"/>
</dbReference>
<evidence type="ECO:0000256" key="2">
    <source>
        <dbReference type="ARBA" id="ARBA00009671"/>
    </source>
</evidence>
<comment type="subcellular location">
    <subcellularLocation>
        <location evidence="1">Cell membrane</location>
        <topology evidence="1">Multi-pass membrane protein</topology>
    </subcellularLocation>
    <subcellularLocation>
        <location evidence="8">Membrane</location>
        <topology evidence="8">Multi-pass membrane protein</topology>
    </subcellularLocation>
</comment>
<feature type="transmembrane region" description="Helical" evidence="8">
    <location>
        <begin position="595"/>
        <end position="628"/>
    </location>
</feature>
<evidence type="ECO:0000259" key="9">
    <source>
        <dbReference type="Pfam" id="PF04547"/>
    </source>
</evidence>